<evidence type="ECO:0000313" key="3">
    <source>
        <dbReference type="EMBL" id="WOL08111.1"/>
    </source>
</evidence>
<accession>A0AAQ3KLP1</accession>
<dbReference type="AlphaFoldDB" id="A0AAQ3KLP1"/>
<dbReference type="InterPro" id="IPR053168">
    <property type="entry name" value="Glutamic_endopeptidase"/>
</dbReference>
<evidence type="ECO:0000256" key="1">
    <source>
        <dbReference type="SAM" id="SignalP"/>
    </source>
</evidence>
<name>A0AAQ3KLP1_9LILI</name>
<organism evidence="3 4">
    <name type="scientific">Canna indica</name>
    <name type="common">Indian-shot</name>
    <dbReference type="NCBI Taxonomy" id="4628"/>
    <lineage>
        <taxon>Eukaryota</taxon>
        <taxon>Viridiplantae</taxon>
        <taxon>Streptophyta</taxon>
        <taxon>Embryophyta</taxon>
        <taxon>Tracheophyta</taxon>
        <taxon>Spermatophyta</taxon>
        <taxon>Magnoliopsida</taxon>
        <taxon>Liliopsida</taxon>
        <taxon>Zingiberales</taxon>
        <taxon>Cannaceae</taxon>
        <taxon>Canna</taxon>
    </lineage>
</organism>
<keyword evidence="4" id="KW-1185">Reference proteome</keyword>
<feature type="signal peptide" evidence="1">
    <location>
        <begin position="1"/>
        <end position="30"/>
    </location>
</feature>
<gene>
    <name evidence="3" type="ORF">Cni_G16863</name>
</gene>
<dbReference type="EMBL" id="CP136894">
    <property type="protein sequence ID" value="WOL08111.1"/>
    <property type="molecule type" value="Genomic_DNA"/>
</dbReference>
<feature type="chain" id="PRO_5042969005" description="Neprosin PEP catalytic domain-containing protein" evidence="1">
    <location>
        <begin position="31"/>
        <end position="276"/>
    </location>
</feature>
<protein>
    <recommendedName>
        <fullName evidence="2">Neprosin PEP catalytic domain-containing protein</fullName>
    </recommendedName>
</protein>
<dbReference type="InterPro" id="IPR004314">
    <property type="entry name" value="Neprosin"/>
</dbReference>
<dbReference type="Proteomes" id="UP001327560">
    <property type="component" value="Chromosome 5"/>
</dbReference>
<dbReference type="Pfam" id="PF03080">
    <property type="entry name" value="Neprosin"/>
    <property type="match status" value="1"/>
</dbReference>
<proteinExistence type="predicted"/>
<evidence type="ECO:0000313" key="4">
    <source>
        <dbReference type="Proteomes" id="UP001327560"/>
    </source>
</evidence>
<dbReference type="PROSITE" id="PS52045">
    <property type="entry name" value="NEPROSIN_PEP_CD"/>
    <property type="match status" value="1"/>
</dbReference>
<dbReference type="PANTHER" id="PTHR31589">
    <property type="entry name" value="PROTEIN, PUTATIVE (DUF239)-RELATED-RELATED"/>
    <property type="match status" value="1"/>
</dbReference>
<dbReference type="PANTHER" id="PTHR31589:SF57">
    <property type="entry name" value="OS06G0474500 PROTEIN"/>
    <property type="match status" value="1"/>
</dbReference>
<feature type="domain" description="Neprosin PEP catalytic" evidence="2">
    <location>
        <begin position="6"/>
        <end position="276"/>
    </location>
</feature>
<reference evidence="3 4" key="1">
    <citation type="submission" date="2023-10" db="EMBL/GenBank/DDBJ databases">
        <title>Chromosome-scale genome assembly provides insights into flower coloration mechanisms of Canna indica.</title>
        <authorList>
            <person name="Li C."/>
        </authorList>
    </citation>
    <scope>NUCLEOTIDE SEQUENCE [LARGE SCALE GENOMIC DNA]</scope>
    <source>
        <tissue evidence="3">Flower</tissue>
    </source>
</reference>
<sequence length="276" mass="31131">MATTFSICRHHLLLLLQLLVVGASVGLSESALNKTTITSKELRMIRARLRSLNKPPVKSIQSPDGDIIDCVPFHLQPAFDDPKLKRLIKPMDPPKMVKSHEYANDTVADDLFQLWRSSGESCPEGTVAIRRTKEEDIIRAGFSGNVWKKAKRQDDENWWLQFGSQELLGYWPSSIFTSLAGHADEVQFGGEVYNTNPSRSHTTTQMGSGHFSNEKFGRAAYFRDIQLIDLSFLFVPAASLKVIAEKPNCYDIQMGVDNKWGYHFYYGGPGKNENCR</sequence>
<keyword evidence="1" id="KW-0732">Signal</keyword>
<evidence type="ECO:0000259" key="2">
    <source>
        <dbReference type="PROSITE" id="PS52045"/>
    </source>
</evidence>